<dbReference type="CDD" id="cd00540">
    <property type="entry name" value="AAG"/>
    <property type="match status" value="1"/>
</dbReference>
<dbReference type="GO" id="GO:0006284">
    <property type="term" value="P:base-excision repair"/>
    <property type="evidence" value="ECO:0007669"/>
    <property type="project" value="InterPro"/>
</dbReference>
<dbReference type="PANTHER" id="PTHR10429">
    <property type="entry name" value="DNA-3-METHYLADENINE GLYCOSYLASE"/>
    <property type="match status" value="1"/>
</dbReference>
<dbReference type="Gene3D" id="3.10.300.10">
    <property type="entry name" value="Methylpurine-DNA glycosylase (MPG)"/>
    <property type="match status" value="1"/>
</dbReference>
<dbReference type="OrthoDB" id="9794313at2"/>
<dbReference type="Proteomes" id="UP000268084">
    <property type="component" value="Chromosome"/>
</dbReference>
<evidence type="ECO:0000313" key="6">
    <source>
        <dbReference type="EMBL" id="AZI57578.1"/>
    </source>
</evidence>
<evidence type="ECO:0000313" key="7">
    <source>
        <dbReference type="Proteomes" id="UP000268084"/>
    </source>
</evidence>
<sequence length="213" mass="22339">MGPRLTRPFFSRPSMEVAADLLGRIIVTGEWEDRVAVRITETEAYGGATDPASHAFRGLTPRNAVMFGPAGHLYLYFIYGMHWCANIVTGLPGEASAVLLRAGEVIDGVDTARRRGSAGVADPALASGPARLTKVLGLGAAQVSSAPNGGDLCAPASPMRLMGGTFAGPVNTVTGPRVGVSSAHDLPLRFSIAGEASVSQYRRHVRRTRLSSP</sequence>
<evidence type="ECO:0000256" key="5">
    <source>
        <dbReference type="HAMAP-Rule" id="MF_00527"/>
    </source>
</evidence>
<gene>
    <name evidence="6" type="ORF">EH165_04775</name>
</gene>
<dbReference type="Pfam" id="PF02245">
    <property type="entry name" value="Pur_DNA_glyco"/>
    <property type="match status" value="1"/>
</dbReference>
<evidence type="ECO:0000256" key="3">
    <source>
        <dbReference type="ARBA" id="ARBA00022801"/>
    </source>
</evidence>
<reference evidence="6 7" key="2">
    <citation type="submission" date="2018-12" db="EMBL/GenBank/DDBJ databases">
        <title>Nakamurella antarcticus sp. nov., isolated from Antarctica South Shetland Islands soil.</title>
        <authorList>
            <person name="Peng F."/>
        </authorList>
    </citation>
    <scope>NUCLEOTIDE SEQUENCE [LARGE SCALE GENOMIC DNA]</scope>
    <source>
        <strain evidence="6 7">S14-144</strain>
    </source>
</reference>
<dbReference type="GO" id="GO:0003677">
    <property type="term" value="F:DNA binding"/>
    <property type="evidence" value="ECO:0007669"/>
    <property type="project" value="InterPro"/>
</dbReference>
<dbReference type="PANTHER" id="PTHR10429:SF0">
    <property type="entry name" value="DNA-3-METHYLADENINE GLYCOSYLASE"/>
    <property type="match status" value="1"/>
</dbReference>
<dbReference type="RefSeq" id="WP_124798263.1">
    <property type="nucleotide sequence ID" value="NZ_CP034170.1"/>
</dbReference>
<dbReference type="SUPFAM" id="SSF50486">
    <property type="entry name" value="FMT C-terminal domain-like"/>
    <property type="match status" value="1"/>
</dbReference>
<keyword evidence="2 5" id="KW-0227">DNA damage</keyword>
<dbReference type="KEGG" id="nak:EH165_04775"/>
<evidence type="ECO:0000256" key="2">
    <source>
        <dbReference type="ARBA" id="ARBA00022763"/>
    </source>
</evidence>
<protein>
    <recommendedName>
        <fullName evidence="5">Putative 3-methyladenine DNA glycosylase</fullName>
        <ecNumber evidence="5">3.2.2.-</ecNumber>
    </recommendedName>
</protein>
<dbReference type="EC" id="3.2.2.-" evidence="5"/>
<name>A0A3G8ZK54_9ACTN</name>
<dbReference type="GO" id="GO:0003905">
    <property type="term" value="F:alkylbase DNA N-glycosylase activity"/>
    <property type="evidence" value="ECO:0007669"/>
    <property type="project" value="InterPro"/>
</dbReference>
<proteinExistence type="inferred from homology"/>
<keyword evidence="3 5" id="KW-0378">Hydrolase</keyword>
<accession>A0A3G8ZK54</accession>
<evidence type="ECO:0000256" key="4">
    <source>
        <dbReference type="ARBA" id="ARBA00023204"/>
    </source>
</evidence>
<dbReference type="InterPro" id="IPR003180">
    <property type="entry name" value="MPG"/>
</dbReference>
<dbReference type="AlphaFoldDB" id="A0A3G8ZK54"/>
<dbReference type="InterPro" id="IPR011034">
    <property type="entry name" value="Formyl_transferase-like_C_sf"/>
</dbReference>
<keyword evidence="7" id="KW-1185">Reference proteome</keyword>
<dbReference type="NCBIfam" id="NF002003">
    <property type="entry name" value="PRK00802.1-3"/>
    <property type="match status" value="1"/>
</dbReference>
<organism evidence="6 7">
    <name type="scientific">Nakamurella antarctica</name>
    <dbReference type="NCBI Taxonomy" id="1902245"/>
    <lineage>
        <taxon>Bacteria</taxon>
        <taxon>Bacillati</taxon>
        <taxon>Actinomycetota</taxon>
        <taxon>Actinomycetes</taxon>
        <taxon>Nakamurellales</taxon>
        <taxon>Nakamurellaceae</taxon>
        <taxon>Nakamurella</taxon>
    </lineage>
</organism>
<keyword evidence="4 5" id="KW-0234">DNA repair</keyword>
<keyword evidence="6" id="KW-0326">Glycosidase</keyword>
<reference evidence="6 7" key="1">
    <citation type="submission" date="2018-11" db="EMBL/GenBank/DDBJ databases">
        <authorList>
            <person name="Da X."/>
        </authorList>
    </citation>
    <scope>NUCLEOTIDE SEQUENCE [LARGE SCALE GENOMIC DNA]</scope>
    <source>
        <strain evidence="6 7">S14-144</strain>
    </source>
</reference>
<dbReference type="EMBL" id="CP034170">
    <property type="protein sequence ID" value="AZI57578.1"/>
    <property type="molecule type" value="Genomic_DNA"/>
</dbReference>
<dbReference type="InterPro" id="IPR036995">
    <property type="entry name" value="MPG_sf"/>
</dbReference>
<comment type="similarity">
    <text evidence="1 5">Belongs to the DNA glycosylase MPG family.</text>
</comment>
<evidence type="ECO:0000256" key="1">
    <source>
        <dbReference type="ARBA" id="ARBA00009232"/>
    </source>
</evidence>
<dbReference type="HAMAP" id="MF_00527">
    <property type="entry name" value="3MGH"/>
    <property type="match status" value="1"/>
</dbReference>
<dbReference type="NCBIfam" id="TIGR00567">
    <property type="entry name" value="3mg"/>
    <property type="match status" value="1"/>
</dbReference>